<comment type="caution">
    <text evidence="2">The sequence shown here is derived from an EMBL/GenBank/DDBJ whole genome shotgun (WGS) entry which is preliminary data.</text>
</comment>
<reference evidence="2 3" key="1">
    <citation type="submission" date="2016-05" db="EMBL/GenBank/DDBJ databases">
        <title>Bacillus thuringiensis and Bacillus weihenstephanensis as novel biocontrol agents of wilt causing Verticillium species.</title>
        <authorList>
            <person name="Hollensteiner J."/>
            <person name="Wemheuer F."/>
            <person name="Harting R."/>
            <person name="Kolarzyk A."/>
            <person name="Diaz-Valerio S."/>
            <person name="Poehlein A."/>
            <person name="Brzuszkiewicz E."/>
            <person name="Nesemann K."/>
            <person name="Braus-Stromeyer S."/>
            <person name="Braus G."/>
            <person name="Daniel R."/>
            <person name="Liesegang H."/>
        </authorList>
    </citation>
    <scope>NUCLEOTIDE SEQUENCE [LARGE SCALE GENOMIC DNA]</scope>
    <source>
        <strain evidence="2 3">GOE11</strain>
    </source>
</reference>
<keyword evidence="1" id="KW-1133">Transmembrane helix</keyword>
<evidence type="ECO:0008006" key="4">
    <source>
        <dbReference type="Google" id="ProtNLM"/>
    </source>
</evidence>
<accession>A0A1D3MLE9</accession>
<dbReference type="Proteomes" id="UP000175835">
    <property type="component" value="Unassembled WGS sequence"/>
</dbReference>
<name>A0A1D3MLE9_BACMY</name>
<evidence type="ECO:0000256" key="1">
    <source>
        <dbReference type="SAM" id="Phobius"/>
    </source>
</evidence>
<organism evidence="2 3">
    <name type="scientific">Bacillus mycoides</name>
    <dbReference type="NCBI Taxonomy" id="1405"/>
    <lineage>
        <taxon>Bacteria</taxon>
        <taxon>Bacillati</taxon>
        <taxon>Bacillota</taxon>
        <taxon>Bacilli</taxon>
        <taxon>Bacillales</taxon>
        <taxon>Bacillaceae</taxon>
        <taxon>Bacillus</taxon>
        <taxon>Bacillus cereus group</taxon>
    </lineage>
</organism>
<evidence type="ECO:0000313" key="3">
    <source>
        <dbReference type="Proteomes" id="UP000175835"/>
    </source>
</evidence>
<protein>
    <recommendedName>
        <fullName evidence="4">Group-specific protein</fullName>
    </recommendedName>
</protein>
<keyword evidence="1" id="KW-0472">Membrane</keyword>
<dbReference type="RefSeq" id="WP_002202176.1">
    <property type="nucleotide sequence ID" value="NZ_CP071808.1"/>
</dbReference>
<proteinExistence type="predicted"/>
<dbReference type="PATRIC" id="fig|86662.23.peg.2207"/>
<dbReference type="AlphaFoldDB" id="A0A1D3MLE9"/>
<keyword evidence="1" id="KW-0812">Transmembrane</keyword>
<sequence>MQSIKAGKYITYVAIVILLVVAITSSYELPKKIGFIIGVLILGACALGTNKLYERMYSKFKNK</sequence>
<gene>
    <name evidence="2" type="ORF">BWGOE11_22840</name>
</gene>
<dbReference type="EMBL" id="LXLX01000026">
    <property type="protein sequence ID" value="OFD95869.1"/>
    <property type="molecule type" value="Genomic_DNA"/>
</dbReference>
<evidence type="ECO:0000313" key="2">
    <source>
        <dbReference type="EMBL" id="OFD95869.1"/>
    </source>
</evidence>
<feature type="transmembrane region" description="Helical" evidence="1">
    <location>
        <begin position="33"/>
        <end position="53"/>
    </location>
</feature>
<feature type="transmembrane region" description="Helical" evidence="1">
    <location>
        <begin position="9"/>
        <end position="27"/>
    </location>
</feature>